<accession>A0A2I0KDN3</accession>
<reference evidence="1 2" key="1">
    <citation type="submission" date="2017-11" db="EMBL/GenBank/DDBJ databases">
        <title>De-novo sequencing of pomegranate (Punica granatum L.) genome.</title>
        <authorList>
            <person name="Akparov Z."/>
            <person name="Amiraslanov A."/>
            <person name="Hajiyeva S."/>
            <person name="Abbasov M."/>
            <person name="Kaur K."/>
            <person name="Hamwieh A."/>
            <person name="Solovyev V."/>
            <person name="Salamov A."/>
            <person name="Braich B."/>
            <person name="Kosarev P."/>
            <person name="Mahmoud A."/>
            <person name="Hajiyev E."/>
            <person name="Babayeva S."/>
            <person name="Izzatullayeva V."/>
            <person name="Mammadov A."/>
            <person name="Mammadov A."/>
            <person name="Sharifova S."/>
            <person name="Ojaghi J."/>
            <person name="Eynullazada K."/>
            <person name="Bayramov B."/>
            <person name="Abdulazimova A."/>
            <person name="Shahmuradov I."/>
        </authorList>
    </citation>
    <scope>NUCLEOTIDE SEQUENCE [LARGE SCALE GENOMIC DNA]</scope>
    <source>
        <strain evidence="2">cv. AG2017</strain>
        <tissue evidence="1">Leaf</tissue>
    </source>
</reference>
<name>A0A2I0KDN3_PUNGR</name>
<dbReference type="Proteomes" id="UP000233551">
    <property type="component" value="Unassembled WGS sequence"/>
</dbReference>
<comment type="caution">
    <text evidence="1">The sequence shown here is derived from an EMBL/GenBank/DDBJ whole genome shotgun (WGS) entry which is preliminary data.</text>
</comment>
<dbReference type="AlphaFoldDB" id="A0A2I0KDN3"/>
<organism evidence="1 2">
    <name type="scientific">Punica granatum</name>
    <name type="common">Pomegranate</name>
    <dbReference type="NCBI Taxonomy" id="22663"/>
    <lineage>
        <taxon>Eukaryota</taxon>
        <taxon>Viridiplantae</taxon>
        <taxon>Streptophyta</taxon>
        <taxon>Embryophyta</taxon>
        <taxon>Tracheophyta</taxon>
        <taxon>Spermatophyta</taxon>
        <taxon>Magnoliopsida</taxon>
        <taxon>eudicotyledons</taxon>
        <taxon>Gunneridae</taxon>
        <taxon>Pentapetalae</taxon>
        <taxon>rosids</taxon>
        <taxon>malvids</taxon>
        <taxon>Myrtales</taxon>
        <taxon>Lythraceae</taxon>
        <taxon>Punica</taxon>
    </lineage>
</organism>
<proteinExistence type="predicted"/>
<evidence type="ECO:0000313" key="1">
    <source>
        <dbReference type="EMBL" id="PKI66283.1"/>
    </source>
</evidence>
<protein>
    <submittedName>
        <fullName evidence="1">Uncharacterized protein</fullName>
    </submittedName>
</protein>
<evidence type="ECO:0000313" key="2">
    <source>
        <dbReference type="Proteomes" id="UP000233551"/>
    </source>
</evidence>
<keyword evidence="2" id="KW-1185">Reference proteome</keyword>
<sequence length="149" mass="16557">MNSSTKQPWIRSGLRSRALVSWSNSISGEEAGCETEPSRTSPPNLNLFFEGFAAYFSMASSLAFSGLRRIRGLLRPTIFPLASSANSSYLLAASLCFFDSDPTWRVSLFLASDSVSLANLYSLLLLRSRSFILRSRVPEAEWHHLVICD</sequence>
<gene>
    <name evidence="1" type="ORF">CRG98_013309</name>
</gene>
<dbReference type="EMBL" id="PGOL01000681">
    <property type="protein sequence ID" value="PKI66283.1"/>
    <property type="molecule type" value="Genomic_DNA"/>
</dbReference>